<dbReference type="InterPro" id="IPR033803">
    <property type="entry name" value="CBD-like_Golvesin-Xly"/>
</dbReference>
<keyword evidence="4" id="KW-0961">Cell wall biogenesis/degradation</keyword>
<comment type="catalytic activity">
    <reaction evidence="1">
        <text>Hydrolyzes the link between N-acetylmuramoyl residues and L-amino acid residues in certain cell-wall glycopeptides.</text>
        <dbReference type="EC" id="3.5.1.28"/>
    </reaction>
</comment>
<dbReference type="InterPro" id="IPR023346">
    <property type="entry name" value="Lysozyme-like_dom_sf"/>
</dbReference>
<evidence type="ECO:0000313" key="7">
    <source>
        <dbReference type="EMBL" id="MCX7569812.1"/>
    </source>
</evidence>
<proteinExistence type="predicted"/>
<keyword evidence="3 7" id="KW-0378">Hydrolase</keyword>
<dbReference type="EMBL" id="JAPMLT010000003">
    <property type="protein sequence ID" value="MCX7569812.1"/>
    <property type="molecule type" value="Genomic_DNA"/>
</dbReference>
<feature type="domain" description="N-acetylmuramoyl-L-alanine amidase" evidence="6">
    <location>
        <begin position="228"/>
        <end position="356"/>
    </location>
</feature>
<protein>
    <recommendedName>
        <fullName evidence="2">N-acetylmuramoyl-L-alanine amidase</fullName>
        <ecNumber evidence="2">3.5.1.28</ecNumber>
    </recommendedName>
</protein>
<reference evidence="7 8" key="1">
    <citation type="submission" date="2022-11" db="EMBL/GenBank/DDBJ databases">
        <title>Study of microbial diversity in lake waters.</title>
        <authorList>
            <person name="Zhang J."/>
        </authorList>
    </citation>
    <scope>NUCLEOTIDE SEQUENCE [LARGE SCALE GENOMIC DNA]</scope>
    <source>
        <strain evidence="7 8">DT12</strain>
    </source>
</reference>
<evidence type="ECO:0000259" key="6">
    <source>
        <dbReference type="SMART" id="SM00644"/>
    </source>
</evidence>
<keyword evidence="5" id="KW-0732">Signal</keyword>
<sequence length="516" mass="56230">MQKRLWQTAVLTALTLSVSTSVPFAALAENPASLTADAKTTDLNAAFAQAAAEFGVPQSLLMAISYSETRWQEHGDEPSKNNGFGLMHLVDNHKQKGLETAAKGLGLSKNDLKKSPLHNIRGGAYLLAKHQQELHKPLSDDVADWYEATARYFDSKDKAATVLFADAVYAILKNGAALTTPEGQTLEVAPTAALVPLKGEYAGVSSDVSIQSADYGPALWNPAYSGNYAVASRPTSNPITSVIIHDIEGSYASAINWFKDPAAGVSAHYVIRSSDGQITQMVAEKDIAWHARSYNSTSIGIEHEGYANQTGWYTDSMYRASAALVRNIGQKYGIPLTRDNILAHSELWGNTHTDPGKYWDWNYYMQLVNQNMTKNYAVVNMDDSNFENGSFTKYGPAEYWRPITGYGIHNQMTYTNGNMYTIANYGIYKPNIPTAGSYEIKVFIPSNYAGTAGARYVITHAGGTTTKVIAQKDYSNEWVSLGTYTFAAGTAGQVKLGDDTGDKASIAFDGIRFIAR</sequence>
<dbReference type="InterPro" id="IPR051206">
    <property type="entry name" value="NAMLAA_amidase_2"/>
</dbReference>
<dbReference type="Pfam" id="PF01510">
    <property type="entry name" value="Amidase_2"/>
    <property type="match status" value="1"/>
</dbReference>
<name>A0ABT3X1Z8_9BACL</name>
<dbReference type="Proteomes" id="UP001208017">
    <property type="component" value="Unassembled WGS sequence"/>
</dbReference>
<evidence type="ECO:0000256" key="4">
    <source>
        <dbReference type="ARBA" id="ARBA00023316"/>
    </source>
</evidence>
<dbReference type="SUPFAM" id="SSF55846">
    <property type="entry name" value="N-acetylmuramoyl-L-alanine amidase-like"/>
    <property type="match status" value="1"/>
</dbReference>
<dbReference type="Pfam" id="PF01464">
    <property type="entry name" value="SLT"/>
    <property type="match status" value="1"/>
</dbReference>
<organism evidence="7 8">
    <name type="scientific">Tumebacillus lacus</name>
    <dbReference type="NCBI Taxonomy" id="2995335"/>
    <lineage>
        <taxon>Bacteria</taxon>
        <taxon>Bacillati</taxon>
        <taxon>Bacillota</taxon>
        <taxon>Bacilli</taxon>
        <taxon>Bacillales</taxon>
        <taxon>Alicyclobacillaceae</taxon>
        <taxon>Tumebacillus</taxon>
    </lineage>
</organism>
<dbReference type="InterPro" id="IPR002502">
    <property type="entry name" value="Amidase_domain"/>
</dbReference>
<dbReference type="SUPFAM" id="SSF53955">
    <property type="entry name" value="Lysozyme-like"/>
    <property type="match status" value="1"/>
</dbReference>
<dbReference type="RefSeq" id="WP_267151064.1">
    <property type="nucleotide sequence ID" value="NZ_JAPMLT010000003.1"/>
</dbReference>
<keyword evidence="8" id="KW-1185">Reference proteome</keyword>
<evidence type="ECO:0000256" key="1">
    <source>
        <dbReference type="ARBA" id="ARBA00001561"/>
    </source>
</evidence>
<dbReference type="SMART" id="SM00644">
    <property type="entry name" value="Ami_2"/>
    <property type="match status" value="1"/>
</dbReference>
<feature type="chain" id="PRO_5046742773" description="N-acetylmuramoyl-L-alanine amidase" evidence="5">
    <location>
        <begin position="29"/>
        <end position="516"/>
    </location>
</feature>
<dbReference type="InterPro" id="IPR008258">
    <property type="entry name" value="Transglycosylase_SLT_dom_1"/>
</dbReference>
<dbReference type="Gene3D" id="3.40.80.10">
    <property type="entry name" value="Peptidoglycan recognition protein-like"/>
    <property type="match status" value="1"/>
</dbReference>
<dbReference type="CDD" id="cd06583">
    <property type="entry name" value="PGRP"/>
    <property type="match status" value="1"/>
</dbReference>
<dbReference type="Gene3D" id="1.10.530.10">
    <property type="match status" value="1"/>
</dbReference>
<gene>
    <name evidence="7" type="ORF">OS242_07525</name>
</gene>
<dbReference type="PANTHER" id="PTHR30417:SF1">
    <property type="entry name" value="N-ACETYLMURAMOYL-L-ALANINE AMIDASE AMID"/>
    <property type="match status" value="1"/>
</dbReference>
<dbReference type="Pfam" id="PF25275">
    <property type="entry name" value="Golvesin_C"/>
    <property type="match status" value="1"/>
</dbReference>
<evidence type="ECO:0000256" key="5">
    <source>
        <dbReference type="SAM" id="SignalP"/>
    </source>
</evidence>
<comment type="caution">
    <text evidence="7">The sequence shown here is derived from an EMBL/GenBank/DDBJ whole genome shotgun (WGS) entry which is preliminary data.</text>
</comment>
<evidence type="ECO:0000313" key="8">
    <source>
        <dbReference type="Proteomes" id="UP001208017"/>
    </source>
</evidence>
<feature type="signal peptide" evidence="5">
    <location>
        <begin position="1"/>
        <end position="28"/>
    </location>
</feature>
<dbReference type="GO" id="GO:0008745">
    <property type="term" value="F:N-acetylmuramoyl-L-alanine amidase activity"/>
    <property type="evidence" value="ECO:0007669"/>
    <property type="project" value="UniProtKB-EC"/>
</dbReference>
<evidence type="ECO:0000256" key="2">
    <source>
        <dbReference type="ARBA" id="ARBA00011901"/>
    </source>
</evidence>
<dbReference type="InterPro" id="IPR036505">
    <property type="entry name" value="Amidase/PGRP_sf"/>
</dbReference>
<evidence type="ECO:0000256" key="3">
    <source>
        <dbReference type="ARBA" id="ARBA00022801"/>
    </source>
</evidence>
<accession>A0ABT3X1Z8</accession>
<dbReference type="EC" id="3.5.1.28" evidence="2"/>
<dbReference type="PANTHER" id="PTHR30417">
    <property type="entry name" value="N-ACETYLMURAMOYL-L-ALANINE AMIDASE AMID"/>
    <property type="match status" value="1"/>
</dbReference>